<dbReference type="GO" id="GO:0009029">
    <property type="term" value="F:lipid-A 4'-kinase activity"/>
    <property type="evidence" value="ECO:0007669"/>
    <property type="project" value="UniProtKB-EC"/>
</dbReference>
<dbReference type="InterPro" id="IPR003758">
    <property type="entry name" value="LpxK"/>
</dbReference>
<keyword evidence="11 13" id="KW-0443">Lipid metabolism</keyword>
<dbReference type="Proteomes" id="UP001595536">
    <property type="component" value="Unassembled WGS sequence"/>
</dbReference>
<comment type="similarity">
    <text evidence="13">Belongs to the LpxK family.</text>
</comment>
<proteinExistence type="inferred from homology"/>
<evidence type="ECO:0000256" key="10">
    <source>
        <dbReference type="ARBA" id="ARBA00022840"/>
    </source>
</evidence>
<evidence type="ECO:0000256" key="9">
    <source>
        <dbReference type="ARBA" id="ARBA00022777"/>
    </source>
</evidence>
<evidence type="ECO:0000256" key="3">
    <source>
        <dbReference type="ARBA" id="ARBA00012071"/>
    </source>
</evidence>
<evidence type="ECO:0000256" key="13">
    <source>
        <dbReference type="HAMAP-Rule" id="MF_00409"/>
    </source>
</evidence>
<comment type="catalytic activity">
    <reaction evidence="13">
        <text>a lipid A disaccharide + ATP = a lipid IVA + ADP + H(+)</text>
        <dbReference type="Rhea" id="RHEA:67840"/>
        <dbReference type="ChEBI" id="CHEBI:15378"/>
        <dbReference type="ChEBI" id="CHEBI:30616"/>
        <dbReference type="ChEBI" id="CHEBI:176343"/>
        <dbReference type="ChEBI" id="CHEBI:176425"/>
        <dbReference type="ChEBI" id="CHEBI:456216"/>
        <dbReference type="EC" id="2.7.1.130"/>
    </reaction>
</comment>
<feature type="region of interest" description="Disordered" evidence="14">
    <location>
        <begin position="87"/>
        <end position="108"/>
    </location>
</feature>
<feature type="binding site" evidence="13">
    <location>
        <begin position="56"/>
        <end position="63"/>
    </location>
    <ligand>
        <name>ATP</name>
        <dbReference type="ChEBI" id="CHEBI:30616"/>
    </ligand>
</feature>
<evidence type="ECO:0000256" key="6">
    <source>
        <dbReference type="ARBA" id="ARBA00022556"/>
    </source>
</evidence>
<gene>
    <name evidence="13 15" type="primary">lpxK</name>
    <name evidence="15" type="ORF">ACFOEX_07040</name>
</gene>
<organism evidence="15 16">
    <name type="scientific">Camelimonas abortus</name>
    <dbReference type="NCBI Taxonomy" id="1017184"/>
    <lineage>
        <taxon>Bacteria</taxon>
        <taxon>Pseudomonadati</taxon>
        <taxon>Pseudomonadota</taxon>
        <taxon>Alphaproteobacteria</taxon>
        <taxon>Hyphomicrobiales</taxon>
        <taxon>Chelatococcaceae</taxon>
        <taxon>Camelimonas</taxon>
    </lineage>
</organism>
<keyword evidence="9 13" id="KW-0418">Kinase</keyword>
<dbReference type="Pfam" id="PF02606">
    <property type="entry name" value="LpxK"/>
    <property type="match status" value="1"/>
</dbReference>
<keyword evidence="7 13" id="KW-0808">Transferase</keyword>
<evidence type="ECO:0000256" key="8">
    <source>
        <dbReference type="ARBA" id="ARBA00022741"/>
    </source>
</evidence>
<comment type="pathway">
    <text evidence="2 13">Glycolipid biosynthesis; lipid IV(A) biosynthesis; lipid IV(A) from (3R)-3-hydroxytetradecanoyl-[acyl-carrier-protein] and UDP-N-acetyl-alpha-D-glucosamine: step 6/6.</text>
</comment>
<dbReference type="EC" id="2.7.1.130" evidence="3 13"/>
<dbReference type="PANTHER" id="PTHR42724:SF1">
    <property type="entry name" value="TETRAACYLDISACCHARIDE 4'-KINASE, MITOCHONDRIAL-RELATED"/>
    <property type="match status" value="1"/>
</dbReference>
<dbReference type="PANTHER" id="PTHR42724">
    <property type="entry name" value="TETRAACYLDISACCHARIDE 4'-KINASE"/>
    <property type="match status" value="1"/>
</dbReference>
<evidence type="ECO:0000256" key="14">
    <source>
        <dbReference type="SAM" id="MobiDB-lite"/>
    </source>
</evidence>
<dbReference type="SUPFAM" id="SSF52540">
    <property type="entry name" value="P-loop containing nucleoside triphosphate hydrolases"/>
    <property type="match status" value="1"/>
</dbReference>
<dbReference type="EMBL" id="JBHRUV010000030">
    <property type="protein sequence ID" value="MFC3266104.1"/>
    <property type="molecule type" value="Genomic_DNA"/>
</dbReference>
<evidence type="ECO:0000256" key="12">
    <source>
        <dbReference type="ARBA" id="ARBA00029757"/>
    </source>
</evidence>
<reference evidence="16" key="1">
    <citation type="journal article" date="2019" name="Int. J. Syst. Evol. Microbiol.">
        <title>The Global Catalogue of Microorganisms (GCM) 10K type strain sequencing project: providing services to taxonomists for standard genome sequencing and annotation.</title>
        <authorList>
            <consortium name="The Broad Institute Genomics Platform"/>
            <consortium name="The Broad Institute Genome Sequencing Center for Infectious Disease"/>
            <person name="Wu L."/>
            <person name="Ma J."/>
        </authorList>
    </citation>
    <scope>NUCLEOTIDE SEQUENCE [LARGE SCALE GENOMIC DNA]</scope>
    <source>
        <strain evidence="16">CCM 7941</strain>
    </source>
</reference>
<dbReference type="HAMAP" id="MF_00409">
    <property type="entry name" value="LpxK"/>
    <property type="match status" value="1"/>
</dbReference>
<protein>
    <recommendedName>
        <fullName evidence="4 13">Tetraacyldisaccharide 4'-kinase</fullName>
        <ecNumber evidence="3 13">2.7.1.130</ecNumber>
    </recommendedName>
    <alternativeName>
        <fullName evidence="12 13">Lipid A 4'-kinase</fullName>
    </alternativeName>
</protein>
<evidence type="ECO:0000256" key="4">
    <source>
        <dbReference type="ARBA" id="ARBA00016436"/>
    </source>
</evidence>
<comment type="function">
    <text evidence="1 13">Transfers the gamma-phosphate of ATP to the 4'-position of a tetraacyldisaccharide 1-phosphate intermediate (termed DS-1-P) to form tetraacyldisaccharide 1,4'-bis-phosphate (lipid IVA).</text>
</comment>
<dbReference type="RefSeq" id="WP_376831078.1">
    <property type="nucleotide sequence ID" value="NZ_JBHLWR010000006.1"/>
</dbReference>
<dbReference type="NCBIfam" id="TIGR00682">
    <property type="entry name" value="lpxK"/>
    <property type="match status" value="1"/>
</dbReference>
<keyword evidence="10 13" id="KW-0067">ATP-binding</keyword>
<evidence type="ECO:0000313" key="16">
    <source>
        <dbReference type="Proteomes" id="UP001595536"/>
    </source>
</evidence>
<comment type="caution">
    <text evidence="15">The sequence shown here is derived from an EMBL/GenBank/DDBJ whole genome shotgun (WGS) entry which is preliminary data.</text>
</comment>
<keyword evidence="6 13" id="KW-0441">Lipid A biosynthesis</keyword>
<sequence>MRTPGFWWSAKPAAPARALMAALAPAAAAYGALTALRMARRGARAPLPVICVGNFVAGGAGKTPAALAIAARLAALGARPAFLTRGHGGSLSRRSGATRVDPAAHTAREAGDEPMLLAAVAPTFVARDRLAGARAARADGADVAVLDDGLQNPAIVKDLAIAVIDGAVGAGNGRVVPAGPLRAPLAAQWPHVHAALVVGEGPPGEAMADMARLLGKTVLRARLAPDPDVAAALGGARVLALAGIGRPGKFVATLEETGAEVARLAAFGDHHPFTVAEIAPLVEEAARRGLRLVTTAKDAARMAADAALRPLLAQMTVLPVTLQFADVAEVDALLAGALVAGPRPATAS</sequence>
<keyword evidence="8 13" id="KW-0547">Nucleotide-binding</keyword>
<keyword evidence="5 13" id="KW-0444">Lipid biosynthesis</keyword>
<evidence type="ECO:0000256" key="2">
    <source>
        <dbReference type="ARBA" id="ARBA00004870"/>
    </source>
</evidence>
<evidence type="ECO:0000313" key="15">
    <source>
        <dbReference type="EMBL" id="MFC3266104.1"/>
    </source>
</evidence>
<name>A0ABV7LEQ4_9HYPH</name>
<evidence type="ECO:0000256" key="7">
    <source>
        <dbReference type="ARBA" id="ARBA00022679"/>
    </source>
</evidence>
<evidence type="ECO:0000256" key="5">
    <source>
        <dbReference type="ARBA" id="ARBA00022516"/>
    </source>
</evidence>
<keyword evidence="16" id="KW-1185">Reference proteome</keyword>
<dbReference type="InterPro" id="IPR027417">
    <property type="entry name" value="P-loop_NTPase"/>
</dbReference>
<evidence type="ECO:0000256" key="1">
    <source>
        <dbReference type="ARBA" id="ARBA00002274"/>
    </source>
</evidence>
<accession>A0ABV7LEQ4</accession>
<evidence type="ECO:0000256" key="11">
    <source>
        <dbReference type="ARBA" id="ARBA00023098"/>
    </source>
</evidence>